<accession>A0AC61MT51</accession>
<dbReference type="EMBL" id="CP066744">
    <property type="protein sequence ID" value="QQK08889.1"/>
    <property type="molecule type" value="Genomic_DNA"/>
</dbReference>
<reference evidence="1 2" key="1">
    <citation type="journal article" date="2022" name="Int. J. Syst. Evol. Microbiol.">
        <title>Miniphocaeibacter halophilus sp. nov., an ammonium-tolerant acetate-producing bacterium isolated from a biogas system.</title>
        <authorList>
            <person name="Schnurer A."/>
            <person name="Singh A."/>
            <person name="Bi S."/>
            <person name="Qiao W."/>
            <person name="Westerholm M."/>
        </authorList>
    </citation>
    <scope>NUCLEOTIDE SEQUENCE [LARGE SCALE GENOMIC DNA]</scope>
    <source>
        <strain evidence="1 2">AMB_01</strain>
    </source>
</reference>
<evidence type="ECO:0000313" key="1">
    <source>
        <dbReference type="EMBL" id="QQK08889.1"/>
    </source>
</evidence>
<keyword evidence="2" id="KW-1185">Reference proteome</keyword>
<sequence length="543" mass="60982">MKLKKRLIFVLLASLLILGLTACGNKDDGKKATDSGDGKLSTASNSDAKSPDNDLVIAIEGSINSLDPANIGDTNSIATTRGMFENLVKFDENQKMVGQLAKSWEISEDSLTYTFKLNEGIKFHDGTDFNAEAVKANYDRVIDKDNELRQRRTFVETKDDGTESFRVESIETPDDYTVVFKLTEPWSPFLNRLSQFCIVSPKAIEEFGNDIMNNPVGTGPFKYVEWEQGSHTKMVKNEDYWGEKPGVDSVTVKEVGEAGSRTAMLQTGEADFVYPMTSDQLAAVEDAEDINILKNDSNIMRFVALNKLIPELSDVRVRQAMNYAIDKEAFVQLMYSGYAKPATSAVPSIIEGYVEQEGYDYDLEKAKELMKEAGYEDGFKLTIWGDNTTQEIKGMTFIKQQLEQIGIEVEVLPMEEATRNDKIYVEKEEAEVNMWYVNWSASDFTMDSSMRALLYSTMIPPTNANSAYFQNEEFDKLLDEGLKTADTEKQNELYAKAQKIVWDEAPWLFLGNDQIIYATKSYLSGVYVAPDGAFNFANAKLAQ</sequence>
<protein>
    <submittedName>
        <fullName evidence="1">Glutathione ABC transporter substrate-binding protein</fullName>
    </submittedName>
</protein>
<evidence type="ECO:0000313" key="2">
    <source>
        <dbReference type="Proteomes" id="UP000595814"/>
    </source>
</evidence>
<proteinExistence type="predicted"/>
<gene>
    <name evidence="1" type="ORF">JFY71_04965</name>
</gene>
<organism evidence="1 2">
    <name type="scientific">Miniphocaeibacter halophilus</name>
    <dbReference type="NCBI Taxonomy" id="2931922"/>
    <lineage>
        <taxon>Bacteria</taxon>
        <taxon>Bacillati</taxon>
        <taxon>Bacillota</taxon>
        <taxon>Tissierellia</taxon>
        <taxon>Tissierellales</taxon>
        <taxon>Peptoniphilaceae</taxon>
        <taxon>Miniphocaeibacter</taxon>
    </lineage>
</organism>
<dbReference type="Proteomes" id="UP000595814">
    <property type="component" value="Chromosome"/>
</dbReference>
<name>A0AC61MT51_9FIRM</name>